<comment type="caution">
    <text evidence="1">The sequence shown here is derived from an EMBL/GenBank/DDBJ whole genome shotgun (WGS) entry which is preliminary data.</text>
</comment>
<name>A0A0F9ANG8_9ZZZZ</name>
<evidence type="ECO:0000313" key="1">
    <source>
        <dbReference type="EMBL" id="KKL00155.1"/>
    </source>
</evidence>
<protein>
    <submittedName>
        <fullName evidence="1">Uncharacterized protein</fullName>
    </submittedName>
</protein>
<dbReference type="EMBL" id="LAZR01045037">
    <property type="protein sequence ID" value="KKL00155.1"/>
    <property type="molecule type" value="Genomic_DNA"/>
</dbReference>
<proteinExistence type="predicted"/>
<sequence length="71" mass="8270">MERNHMSTEQVTRCDVFRTLKDVKKFEMIVKNAADTSEAKTFQVDLSPRAYARLIRKIEQGTTPPAKRKKE</sequence>
<accession>A0A0F9ANG8</accession>
<reference evidence="1" key="1">
    <citation type="journal article" date="2015" name="Nature">
        <title>Complex archaea that bridge the gap between prokaryotes and eukaryotes.</title>
        <authorList>
            <person name="Spang A."/>
            <person name="Saw J.H."/>
            <person name="Jorgensen S.L."/>
            <person name="Zaremba-Niedzwiedzka K."/>
            <person name="Martijn J."/>
            <person name="Lind A.E."/>
            <person name="van Eijk R."/>
            <person name="Schleper C."/>
            <person name="Guy L."/>
            <person name="Ettema T.J."/>
        </authorList>
    </citation>
    <scope>NUCLEOTIDE SEQUENCE</scope>
</reference>
<gene>
    <name evidence="1" type="ORF">LCGC14_2628840</name>
</gene>
<organism evidence="1">
    <name type="scientific">marine sediment metagenome</name>
    <dbReference type="NCBI Taxonomy" id="412755"/>
    <lineage>
        <taxon>unclassified sequences</taxon>
        <taxon>metagenomes</taxon>
        <taxon>ecological metagenomes</taxon>
    </lineage>
</organism>
<dbReference type="AlphaFoldDB" id="A0A0F9ANG8"/>